<dbReference type="Proteomes" id="UP000272015">
    <property type="component" value="Unassembled WGS sequence"/>
</dbReference>
<dbReference type="OrthoDB" id="5123954at2"/>
<evidence type="ECO:0000313" key="2">
    <source>
        <dbReference type="Proteomes" id="UP000272015"/>
    </source>
</evidence>
<dbReference type="EMBL" id="QZVS01000085">
    <property type="protein sequence ID" value="RJT88093.1"/>
    <property type="molecule type" value="Genomic_DNA"/>
</dbReference>
<gene>
    <name evidence="1" type="ORF">D6T64_11935</name>
</gene>
<dbReference type="RefSeq" id="WP_119974901.1">
    <property type="nucleotide sequence ID" value="NZ_JBHSQA010000012.1"/>
</dbReference>
<reference evidence="1 2" key="1">
    <citation type="submission" date="2018-09" db="EMBL/GenBank/DDBJ databases">
        <title>Novel species of Cryobacterium.</title>
        <authorList>
            <person name="Liu Q."/>
            <person name="Xin Y.-H."/>
        </authorList>
    </citation>
    <scope>NUCLEOTIDE SEQUENCE [LARGE SCALE GENOMIC DNA]</scope>
    <source>
        <strain evidence="1 2">Hh39</strain>
    </source>
</reference>
<comment type="caution">
    <text evidence="1">The sequence shown here is derived from an EMBL/GenBank/DDBJ whole genome shotgun (WGS) entry which is preliminary data.</text>
</comment>
<keyword evidence="2" id="KW-1185">Reference proteome</keyword>
<evidence type="ECO:0000313" key="1">
    <source>
        <dbReference type="EMBL" id="RJT88093.1"/>
    </source>
</evidence>
<protein>
    <submittedName>
        <fullName evidence="1">Uncharacterized protein</fullName>
    </submittedName>
</protein>
<dbReference type="AlphaFoldDB" id="A0A3A5MMH7"/>
<organism evidence="1 2">
    <name type="scientific">Cryobacterium melibiosiphilum</name>
    <dbReference type="NCBI Taxonomy" id="995039"/>
    <lineage>
        <taxon>Bacteria</taxon>
        <taxon>Bacillati</taxon>
        <taxon>Actinomycetota</taxon>
        <taxon>Actinomycetes</taxon>
        <taxon>Micrococcales</taxon>
        <taxon>Microbacteriaceae</taxon>
        <taxon>Cryobacterium</taxon>
    </lineage>
</organism>
<name>A0A3A5MMH7_9MICO</name>
<sequence>MSKKQIWLSVETEFIGATGCNTVREMAELAHADTDVMDALEFEYPTPTVDDVESRLFGMGVTGTMIAAARVRQEKWDMAHTWSCNLDDKPGRGYCKVLGVSL</sequence>
<proteinExistence type="predicted"/>
<accession>A0A3A5MMH7</accession>